<sequence>FQTQLFNDHASEVISFYDATFIQQQWTIEPIDREIVPISAEMDHPNKNYTS</sequence>
<name>A0A820ALJ4_9BILA</name>
<proteinExistence type="predicted"/>
<dbReference type="EMBL" id="CAJOBG010006632">
    <property type="protein sequence ID" value="CAF4192799.1"/>
    <property type="molecule type" value="Genomic_DNA"/>
</dbReference>
<gene>
    <name evidence="1" type="ORF">OVN521_LOCUS25938</name>
</gene>
<dbReference type="Proteomes" id="UP000663866">
    <property type="component" value="Unassembled WGS sequence"/>
</dbReference>
<evidence type="ECO:0000313" key="2">
    <source>
        <dbReference type="Proteomes" id="UP000663866"/>
    </source>
</evidence>
<dbReference type="AlphaFoldDB" id="A0A820ALJ4"/>
<keyword evidence="2" id="KW-1185">Reference proteome</keyword>
<feature type="non-terminal residue" evidence="1">
    <location>
        <position position="1"/>
    </location>
</feature>
<comment type="caution">
    <text evidence="1">The sequence shown here is derived from an EMBL/GenBank/DDBJ whole genome shotgun (WGS) entry which is preliminary data.</text>
</comment>
<evidence type="ECO:0000313" key="1">
    <source>
        <dbReference type="EMBL" id="CAF4192799.1"/>
    </source>
</evidence>
<accession>A0A820ALJ4</accession>
<organism evidence="1 2">
    <name type="scientific">Rotaria magnacalcarata</name>
    <dbReference type="NCBI Taxonomy" id="392030"/>
    <lineage>
        <taxon>Eukaryota</taxon>
        <taxon>Metazoa</taxon>
        <taxon>Spiralia</taxon>
        <taxon>Gnathifera</taxon>
        <taxon>Rotifera</taxon>
        <taxon>Eurotatoria</taxon>
        <taxon>Bdelloidea</taxon>
        <taxon>Philodinida</taxon>
        <taxon>Philodinidae</taxon>
        <taxon>Rotaria</taxon>
    </lineage>
</organism>
<reference evidence="1" key="1">
    <citation type="submission" date="2021-02" db="EMBL/GenBank/DDBJ databases">
        <authorList>
            <person name="Nowell W R."/>
        </authorList>
    </citation>
    <scope>NUCLEOTIDE SEQUENCE</scope>
</reference>
<protein>
    <submittedName>
        <fullName evidence="1">Uncharacterized protein</fullName>
    </submittedName>
</protein>